<dbReference type="CDD" id="cd00207">
    <property type="entry name" value="fer2"/>
    <property type="match status" value="1"/>
</dbReference>
<evidence type="ECO:0000313" key="7">
    <source>
        <dbReference type="Proteomes" id="UP001528673"/>
    </source>
</evidence>
<accession>A0ABT5MXY7</accession>
<dbReference type="Gene3D" id="3.40.50.80">
    <property type="entry name" value="Nucleotide-binding domain of ferredoxin-NADP reductase (FNR) module"/>
    <property type="match status" value="1"/>
</dbReference>
<evidence type="ECO:0000256" key="3">
    <source>
        <dbReference type="ARBA" id="ARBA00034078"/>
    </source>
</evidence>
<dbReference type="RefSeq" id="WP_273951733.1">
    <property type="nucleotide sequence ID" value="NZ_JAQSIP010000004.1"/>
</dbReference>
<dbReference type="InterPro" id="IPR001709">
    <property type="entry name" value="Flavoprot_Pyr_Nucl_cyt_Rdtase"/>
</dbReference>
<gene>
    <name evidence="6" type="ORF">PSQ40_10005</name>
</gene>
<dbReference type="InterPro" id="IPR001041">
    <property type="entry name" value="2Fe-2S_ferredoxin-type"/>
</dbReference>
<protein>
    <submittedName>
        <fullName evidence="6">FAD-binding oxidoreductase</fullName>
    </submittedName>
</protein>
<keyword evidence="7" id="KW-1185">Reference proteome</keyword>
<dbReference type="CDD" id="cd06189">
    <property type="entry name" value="flavin_oxioreductase"/>
    <property type="match status" value="1"/>
</dbReference>
<dbReference type="SUPFAM" id="SSF54292">
    <property type="entry name" value="2Fe-2S ferredoxin-like"/>
    <property type="match status" value="1"/>
</dbReference>
<dbReference type="EMBL" id="JAQSIP010000004">
    <property type="protein sequence ID" value="MDD0838902.1"/>
    <property type="molecule type" value="Genomic_DNA"/>
</dbReference>
<keyword evidence="2" id="KW-0479">Metal-binding</keyword>
<reference evidence="6 7" key="1">
    <citation type="submission" date="2023-02" db="EMBL/GenBank/DDBJ databases">
        <title>Bacterial whole genomic sequence of Curvibacter sp. HBC61.</title>
        <authorList>
            <person name="Le V."/>
            <person name="Ko S.-R."/>
            <person name="Ahn C.-Y."/>
            <person name="Oh H.-M."/>
        </authorList>
    </citation>
    <scope>NUCLEOTIDE SEQUENCE [LARGE SCALE GENOMIC DNA]</scope>
    <source>
        <strain evidence="6 7">HBC61</strain>
    </source>
</reference>
<comment type="cofactor">
    <cofactor evidence="3">
        <name>[2Fe-2S] cluster</name>
        <dbReference type="ChEBI" id="CHEBI:190135"/>
    </cofactor>
</comment>
<dbReference type="PRINTS" id="PR00371">
    <property type="entry name" value="FPNCR"/>
</dbReference>
<dbReference type="Pfam" id="PF00970">
    <property type="entry name" value="FAD_binding_6"/>
    <property type="match status" value="1"/>
</dbReference>
<dbReference type="PROSITE" id="PS51384">
    <property type="entry name" value="FAD_FR"/>
    <property type="match status" value="1"/>
</dbReference>
<evidence type="ECO:0000256" key="2">
    <source>
        <dbReference type="ARBA" id="ARBA00022714"/>
    </source>
</evidence>
<dbReference type="InterPro" id="IPR012675">
    <property type="entry name" value="Beta-grasp_dom_sf"/>
</dbReference>
<dbReference type="InterPro" id="IPR008333">
    <property type="entry name" value="Cbr1-like_FAD-bd_dom"/>
</dbReference>
<dbReference type="Pfam" id="PF00175">
    <property type="entry name" value="NAD_binding_1"/>
    <property type="match status" value="1"/>
</dbReference>
<keyword evidence="2" id="KW-0408">Iron</keyword>
<evidence type="ECO:0000313" key="6">
    <source>
        <dbReference type="EMBL" id="MDD0838902.1"/>
    </source>
</evidence>
<dbReference type="InterPro" id="IPR036010">
    <property type="entry name" value="2Fe-2S_ferredoxin-like_sf"/>
</dbReference>
<dbReference type="InterPro" id="IPR006058">
    <property type="entry name" value="2Fe2S_fd_BS"/>
</dbReference>
<evidence type="ECO:0000259" key="5">
    <source>
        <dbReference type="PROSITE" id="PS51384"/>
    </source>
</evidence>
<dbReference type="PANTHER" id="PTHR47354:SF5">
    <property type="entry name" value="PROTEIN RFBI"/>
    <property type="match status" value="1"/>
</dbReference>
<dbReference type="Gene3D" id="3.10.20.30">
    <property type="match status" value="1"/>
</dbReference>
<dbReference type="InterPro" id="IPR017938">
    <property type="entry name" value="Riboflavin_synthase-like_b-brl"/>
</dbReference>
<dbReference type="InterPro" id="IPR017927">
    <property type="entry name" value="FAD-bd_FR_type"/>
</dbReference>
<dbReference type="InterPro" id="IPR050415">
    <property type="entry name" value="MRET"/>
</dbReference>
<feature type="domain" description="FAD-binding FR-type" evidence="5">
    <location>
        <begin position="97"/>
        <end position="197"/>
    </location>
</feature>
<dbReference type="InterPro" id="IPR001433">
    <property type="entry name" value="OxRdtase_FAD/NAD-bd"/>
</dbReference>
<dbReference type="PROSITE" id="PS00197">
    <property type="entry name" value="2FE2S_FER_1"/>
    <property type="match status" value="1"/>
</dbReference>
<comment type="caution">
    <text evidence="6">The sequence shown here is derived from an EMBL/GenBank/DDBJ whole genome shotgun (WGS) entry which is preliminary data.</text>
</comment>
<dbReference type="SUPFAM" id="SSF52343">
    <property type="entry name" value="Ferredoxin reductase-like, C-terminal NADP-linked domain"/>
    <property type="match status" value="1"/>
</dbReference>
<keyword evidence="2" id="KW-0001">2Fe-2S</keyword>
<evidence type="ECO:0000256" key="1">
    <source>
        <dbReference type="ARBA" id="ARBA00001974"/>
    </source>
</evidence>
<proteinExistence type="predicted"/>
<organism evidence="6 7">
    <name type="scientific">Curvibacter cyanobacteriorum</name>
    <dbReference type="NCBI Taxonomy" id="3026422"/>
    <lineage>
        <taxon>Bacteria</taxon>
        <taxon>Pseudomonadati</taxon>
        <taxon>Pseudomonadota</taxon>
        <taxon>Betaproteobacteria</taxon>
        <taxon>Burkholderiales</taxon>
        <taxon>Comamonadaceae</taxon>
        <taxon>Curvibacter</taxon>
    </lineage>
</organism>
<dbReference type="PANTHER" id="PTHR47354">
    <property type="entry name" value="NADH OXIDOREDUCTASE HCR"/>
    <property type="match status" value="1"/>
</dbReference>
<dbReference type="PRINTS" id="PR00410">
    <property type="entry name" value="PHEHYDRXLASE"/>
</dbReference>
<comment type="cofactor">
    <cofactor evidence="1">
        <name>FAD</name>
        <dbReference type="ChEBI" id="CHEBI:57692"/>
    </cofactor>
</comment>
<feature type="domain" description="2Fe-2S ferredoxin-type" evidence="4">
    <location>
        <begin position="1"/>
        <end position="90"/>
    </location>
</feature>
<name>A0ABT5MXY7_9BURK</name>
<dbReference type="Pfam" id="PF00111">
    <property type="entry name" value="Fer2"/>
    <property type="match status" value="1"/>
</dbReference>
<dbReference type="SUPFAM" id="SSF63380">
    <property type="entry name" value="Riboflavin synthase domain-like"/>
    <property type="match status" value="1"/>
</dbReference>
<keyword evidence="2" id="KW-0411">Iron-sulfur</keyword>
<evidence type="ECO:0000259" key="4">
    <source>
        <dbReference type="PROSITE" id="PS51085"/>
    </source>
</evidence>
<dbReference type="PROSITE" id="PS51085">
    <property type="entry name" value="2FE2S_FER_2"/>
    <property type="match status" value="1"/>
</dbReference>
<dbReference type="Gene3D" id="2.40.30.10">
    <property type="entry name" value="Translation factors"/>
    <property type="match status" value="1"/>
</dbReference>
<dbReference type="InterPro" id="IPR039261">
    <property type="entry name" value="FNR_nucleotide-bd"/>
</dbReference>
<sequence length="330" mass="35790">MSIIQLTNGREFSAAPGVSILDAALSAKISLPYSCKSGRCSACKAQVQGGRTRPLIVETGLTPDELQAGWILTCAREVESDITLDADDLGGIELPHPRTLPCRIAHLEHLASDVLQVKLRLPPTADFAYMPGQYIDVIGPGGHRRSYSLARACSADKQLELHIRAVEGGVMSQYWFAQAKVNDLLRLHGPLGTFFLRETAGVDLVFMATGTGFAPVKAMLESLNDLAADLQPRSVTLFWGGRKIEDLYADPVRMSTGHVYVPVLSRAPEDWTGARGYVQSELLKKMPELARVAVYACGSDAMIRSAKIQLEAAGLQARRFYADAFVSSGN</sequence>
<dbReference type="Proteomes" id="UP001528673">
    <property type="component" value="Unassembled WGS sequence"/>
</dbReference>